<keyword evidence="1" id="KW-0732">Signal</keyword>
<dbReference type="KEGG" id="sniv:SFSGTM_21010"/>
<gene>
    <name evidence="2" type="ORF">SFSGTM_21010</name>
</gene>
<protein>
    <recommendedName>
        <fullName evidence="4">Carboxypeptidase regulatory-like domain-containing protein</fullName>
    </recommendedName>
</protein>
<feature type="chain" id="PRO_5032818963" description="Carboxypeptidase regulatory-like domain-containing protein" evidence="1">
    <location>
        <begin position="23"/>
        <end position="140"/>
    </location>
</feature>
<organism evidence="2 3">
    <name type="scientific">Sulfuriferula nivalis</name>
    <dbReference type="NCBI Taxonomy" id="2675298"/>
    <lineage>
        <taxon>Bacteria</taxon>
        <taxon>Pseudomonadati</taxon>
        <taxon>Pseudomonadota</taxon>
        <taxon>Betaproteobacteria</taxon>
        <taxon>Nitrosomonadales</taxon>
        <taxon>Sulfuricellaceae</taxon>
        <taxon>Sulfuriferula</taxon>
    </lineage>
</organism>
<dbReference type="EMBL" id="AP021881">
    <property type="protein sequence ID" value="BBP01393.1"/>
    <property type="molecule type" value="Genomic_DNA"/>
</dbReference>
<keyword evidence="3" id="KW-1185">Reference proteome</keyword>
<dbReference type="RefSeq" id="WP_162085177.1">
    <property type="nucleotide sequence ID" value="NZ_AP021881.1"/>
</dbReference>
<evidence type="ECO:0008006" key="4">
    <source>
        <dbReference type="Google" id="ProtNLM"/>
    </source>
</evidence>
<reference evidence="3" key="1">
    <citation type="submission" date="2019-11" db="EMBL/GenBank/DDBJ databases">
        <title>Isolation and characterization of a novel species in the genus Sulfuriferula.</title>
        <authorList>
            <person name="Mochizuki J."/>
            <person name="Kojima H."/>
            <person name="Fukui M."/>
        </authorList>
    </citation>
    <scope>NUCLEOTIDE SEQUENCE [LARGE SCALE GENOMIC DNA]</scope>
    <source>
        <strain evidence="3">SGTM</strain>
    </source>
</reference>
<feature type="signal peptide" evidence="1">
    <location>
        <begin position="1"/>
        <end position="22"/>
    </location>
</feature>
<dbReference type="Proteomes" id="UP000463939">
    <property type="component" value="Chromosome"/>
</dbReference>
<evidence type="ECO:0000313" key="3">
    <source>
        <dbReference type="Proteomes" id="UP000463939"/>
    </source>
</evidence>
<evidence type="ECO:0000313" key="2">
    <source>
        <dbReference type="EMBL" id="BBP01393.1"/>
    </source>
</evidence>
<name>A0A809S9N5_9PROT</name>
<dbReference type="AlphaFoldDB" id="A0A809S9N5"/>
<proteinExistence type="predicted"/>
<sequence>MKLKIALLLASTLCVATPLTYADDASANFVNGGIGVDEQTMMHNVANEYPLHIEFSKSERGTFLADIPVSIKDSHGKVVFELKDAGPMLYVRLPKGTYTVNAVFDGEAQSGKVTLDGKHNKRVVLHWKRPADPITKDTDE</sequence>
<evidence type="ECO:0000256" key="1">
    <source>
        <dbReference type="SAM" id="SignalP"/>
    </source>
</evidence>
<accession>A0A809S9N5</accession>